<keyword evidence="3" id="KW-1185">Reference proteome</keyword>
<proteinExistence type="predicted"/>
<keyword evidence="1" id="KW-0732">Signal</keyword>
<evidence type="ECO:0000256" key="1">
    <source>
        <dbReference type="SAM" id="SignalP"/>
    </source>
</evidence>
<name>A0ABW5JXB5_9FLAO</name>
<feature type="signal peptide" evidence="1">
    <location>
        <begin position="1"/>
        <end position="19"/>
    </location>
</feature>
<feature type="chain" id="PRO_5047384193" evidence="1">
    <location>
        <begin position="20"/>
        <end position="206"/>
    </location>
</feature>
<organism evidence="2 3">
    <name type="scientific">Lacinutrix gracilariae</name>
    <dbReference type="NCBI Taxonomy" id="1747198"/>
    <lineage>
        <taxon>Bacteria</taxon>
        <taxon>Pseudomonadati</taxon>
        <taxon>Bacteroidota</taxon>
        <taxon>Flavobacteriia</taxon>
        <taxon>Flavobacteriales</taxon>
        <taxon>Flavobacteriaceae</taxon>
        <taxon>Lacinutrix</taxon>
    </lineage>
</organism>
<evidence type="ECO:0000313" key="3">
    <source>
        <dbReference type="Proteomes" id="UP001597467"/>
    </source>
</evidence>
<sequence length="206" mass="23782">MKKTILFISFTFVTFFANAQSEEADALLDKISMETCECVENKGLDYSKISSSKLELEFGICIMESYAKNKRKAEKYLDVSLNDDASLEKFGEDIGFLMVNNCPDVIMALAGNYAADEFEETKDDLTLIGKIINIETTQFNTIEIKDDSNRVQKLLWLEYFEGEEFLSNSKVLKKKNMEVVYIEKELYDPKIKEYRNFKIIKKISVL</sequence>
<reference evidence="3" key="1">
    <citation type="journal article" date="2019" name="Int. J. Syst. Evol. Microbiol.">
        <title>The Global Catalogue of Microorganisms (GCM) 10K type strain sequencing project: providing services to taxonomists for standard genome sequencing and annotation.</title>
        <authorList>
            <consortium name="The Broad Institute Genomics Platform"/>
            <consortium name="The Broad Institute Genome Sequencing Center for Infectious Disease"/>
            <person name="Wu L."/>
            <person name="Ma J."/>
        </authorList>
    </citation>
    <scope>NUCLEOTIDE SEQUENCE [LARGE SCALE GENOMIC DNA]</scope>
    <source>
        <strain evidence="3">KCTC 42808</strain>
    </source>
</reference>
<dbReference type="RefSeq" id="WP_379901051.1">
    <property type="nucleotide sequence ID" value="NZ_JBHULM010000007.1"/>
</dbReference>
<dbReference type="Proteomes" id="UP001597467">
    <property type="component" value="Unassembled WGS sequence"/>
</dbReference>
<evidence type="ECO:0000313" key="2">
    <source>
        <dbReference type="EMBL" id="MFD2541391.1"/>
    </source>
</evidence>
<gene>
    <name evidence="2" type="ORF">ACFSSB_03605</name>
</gene>
<dbReference type="EMBL" id="JBHULM010000007">
    <property type="protein sequence ID" value="MFD2541391.1"/>
    <property type="molecule type" value="Genomic_DNA"/>
</dbReference>
<protein>
    <submittedName>
        <fullName evidence="2">Uncharacterized protein</fullName>
    </submittedName>
</protein>
<comment type="caution">
    <text evidence="2">The sequence shown here is derived from an EMBL/GenBank/DDBJ whole genome shotgun (WGS) entry which is preliminary data.</text>
</comment>
<accession>A0ABW5JXB5</accession>